<protein>
    <submittedName>
        <fullName evidence="2">Uncharacterized protein LOC119641505</fullName>
    </submittedName>
</protein>
<dbReference type="AlphaFoldDB" id="A0A9C5ZCL4"/>
<evidence type="ECO:0000313" key="1">
    <source>
        <dbReference type="Proteomes" id="UP000092443"/>
    </source>
</evidence>
<dbReference type="RefSeq" id="XP_037896153.1">
    <property type="nucleotide sequence ID" value="XM_038040225.1"/>
</dbReference>
<dbReference type="Proteomes" id="UP000092443">
    <property type="component" value="Unplaced"/>
</dbReference>
<dbReference type="InterPro" id="IPR005312">
    <property type="entry name" value="DUF1759"/>
</dbReference>
<proteinExistence type="predicted"/>
<dbReference type="PANTHER" id="PTHR22954">
    <property type="entry name" value="RETROVIRAL PROTEASE-RELATED"/>
    <property type="match status" value="1"/>
</dbReference>
<sequence>MGSSGGLIRSNLGTGLRSINNGLDQDNHDQLQSMVVEALTKLQTTPIEDTKYRTSIPNSLPLPKITIPKFDGDYSKWRQFYDLFLHMIHLQPISNVQKMSYLKVNLTGEAERLISYLTTTEENYVSAWTTLQERYNNKRILASTLVEKIISHPATTSSATSIKTLHDTTRECLLALNNIGIKTDEWDSILLHILIKKLDRNLHIRFEQSLRQPKELPSINDLIPNNGDNKSEGKAITVTSQDSLVSCASKPRR</sequence>
<gene>
    <name evidence="2" type="primary">LOC119641505</name>
</gene>
<dbReference type="Pfam" id="PF03564">
    <property type="entry name" value="DUF1759"/>
    <property type="match status" value="1"/>
</dbReference>
<reference evidence="2" key="1">
    <citation type="submission" date="2025-08" db="UniProtKB">
        <authorList>
            <consortium name="RefSeq"/>
        </authorList>
    </citation>
    <scope>IDENTIFICATION</scope>
    <source>
        <tissue evidence="2">Whole body pupa</tissue>
    </source>
</reference>
<evidence type="ECO:0000313" key="2">
    <source>
        <dbReference type="RefSeq" id="XP_037896153.1"/>
    </source>
</evidence>
<dbReference type="GeneID" id="119641505"/>
<keyword evidence="1" id="KW-1185">Reference proteome</keyword>
<accession>A0A9C5ZCL4</accession>
<dbReference type="PANTHER" id="PTHR22954:SF3">
    <property type="entry name" value="PROTEIN CBG08539"/>
    <property type="match status" value="1"/>
</dbReference>
<name>A0A9C5ZCL4_9MUSC</name>
<organism evidence="1 2">
    <name type="scientific">Glossina fuscipes</name>
    <dbReference type="NCBI Taxonomy" id="7396"/>
    <lineage>
        <taxon>Eukaryota</taxon>
        <taxon>Metazoa</taxon>
        <taxon>Ecdysozoa</taxon>
        <taxon>Arthropoda</taxon>
        <taxon>Hexapoda</taxon>
        <taxon>Insecta</taxon>
        <taxon>Pterygota</taxon>
        <taxon>Neoptera</taxon>
        <taxon>Endopterygota</taxon>
        <taxon>Diptera</taxon>
        <taxon>Brachycera</taxon>
        <taxon>Muscomorpha</taxon>
        <taxon>Hippoboscoidea</taxon>
        <taxon>Glossinidae</taxon>
        <taxon>Glossina</taxon>
    </lineage>
</organism>
<dbReference type="KEGG" id="gfs:119641505"/>